<feature type="compositionally biased region" description="Polar residues" evidence="1">
    <location>
        <begin position="18"/>
        <end position="50"/>
    </location>
</feature>
<organism evidence="2 3">
    <name type="scientific">Salipaludibacillus neizhouensis</name>
    <dbReference type="NCBI Taxonomy" id="885475"/>
    <lineage>
        <taxon>Bacteria</taxon>
        <taxon>Bacillati</taxon>
        <taxon>Bacillota</taxon>
        <taxon>Bacilli</taxon>
        <taxon>Bacillales</taxon>
        <taxon>Bacillaceae</taxon>
    </lineage>
</organism>
<protein>
    <submittedName>
        <fullName evidence="2">Lactose ABC transporter substrate-binding protein</fullName>
    </submittedName>
</protein>
<proteinExistence type="predicted"/>
<gene>
    <name evidence="2" type="ORF">CR203_13685</name>
</gene>
<comment type="caution">
    <text evidence="2">The sequence shown here is derived from an EMBL/GenBank/DDBJ whole genome shotgun (WGS) entry which is preliminary data.</text>
</comment>
<dbReference type="PANTHER" id="PTHR43649:SF11">
    <property type="entry name" value="ABC TRANSPORTER SUBSTRATE-BINDING PROTEIN YESO-RELATED"/>
    <property type="match status" value="1"/>
</dbReference>
<dbReference type="SUPFAM" id="SSF53850">
    <property type="entry name" value="Periplasmic binding protein-like II"/>
    <property type="match status" value="1"/>
</dbReference>
<evidence type="ECO:0000313" key="3">
    <source>
        <dbReference type="Proteomes" id="UP000281498"/>
    </source>
</evidence>
<sequence length="450" mass="49465">MFLLVGLVTIMVACGGNEDSNANVNNGADNSADPETNEANNGDSGENNSAAGDEEDVTIRVAWWGGQERHDMTIQAIELFEAEYPNITVEPEYTSWDGYWERLSTQAAGNNLPDIINMDNSKLMEYSSRDLLVDLQPLIDDGHINMDDVEDVYQDINVAEDGTVMGISLGANALGIAENKDLLAEHDINLEPGYTYDDMIDAMHKIQDNTDEEFFGFDFGNSEFEMFFVYARQHGQSVFNPEGDGLGFEEGTLVEFFDMVQTMVNEEAAASHDIMMDYIDGGNSMLGEGKAAMNMTASNQIIGIQQSSDMEIGLNVMPSIEGGEDGNWIRPSMSFSISSHSEQHEASAKFIDFFTNNLEVNEILQADRGVPVSSVVREHLAGIVDGATAETFAYLELVEDYTSPADPLSPAGESEVRGSFQRVVETLKYDQATPEEATQQFMQEAQAILQ</sequence>
<accession>A0A3A9KQN8</accession>
<dbReference type="InterPro" id="IPR006059">
    <property type="entry name" value="SBP"/>
</dbReference>
<dbReference type="InterPro" id="IPR050490">
    <property type="entry name" value="Bact_solute-bd_prot1"/>
</dbReference>
<dbReference type="Proteomes" id="UP000281498">
    <property type="component" value="Unassembled WGS sequence"/>
</dbReference>
<dbReference type="OrthoDB" id="7918484at2"/>
<name>A0A3A9KQN8_9BACI</name>
<dbReference type="Pfam" id="PF13416">
    <property type="entry name" value="SBP_bac_8"/>
    <property type="match status" value="1"/>
</dbReference>
<evidence type="ECO:0000256" key="1">
    <source>
        <dbReference type="SAM" id="MobiDB-lite"/>
    </source>
</evidence>
<dbReference type="Gene3D" id="3.40.190.10">
    <property type="entry name" value="Periplasmic binding protein-like II"/>
    <property type="match status" value="2"/>
</dbReference>
<reference evidence="2 3" key="1">
    <citation type="submission" date="2017-10" db="EMBL/GenBank/DDBJ databases">
        <title>Bacillus sp. nov., a halophilic bacterium isolated from a Keqin Lake.</title>
        <authorList>
            <person name="Wang H."/>
        </authorList>
    </citation>
    <scope>NUCLEOTIDE SEQUENCE [LARGE SCALE GENOMIC DNA]</scope>
    <source>
        <strain evidence="2 3">KCTC 13187</strain>
    </source>
</reference>
<dbReference type="EMBL" id="PDOE01000005">
    <property type="protein sequence ID" value="RKL66986.1"/>
    <property type="molecule type" value="Genomic_DNA"/>
</dbReference>
<dbReference type="AlphaFoldDB" id="A0A3A9KQN8"/>
<evidence type="ECO:0000313" key="2">
    <source>
        <dbReference type="EMBL" id="RKL66986.1"/>
    </source>
</evidence>
<dbReference type="PANTHER" id="PTHR43649">
    <property type="entry name" value="ARABINOSE-BINDING PROTEIN-RELATED"/>
    <property type="match status" value="1"/>
</dbReference>
<keyword evidence="3" id="KW-1185">Reference proteome</keyword>
<feature type="region of interest" description="Disordered" evidence="1">
    <location>
        <begin position="18"/>
        <end position="53"/>
    </location>
</feature>